<evidence type="ECO:0000313" key="1">
    <source>
        <dbReference type="EMBL" id="MTS51715.1"/>
    </source>
</evidence>
<dbReference type="InterPro" id="IPR002035">
    <property type="entry name" value="VWF_A"/>
</dbReference>
<dbReference type="Pfam" id="PF13519">
    <property type="entry name" value="VWA_2"/>
    <property type="match status" value="1"/>
</dbReference>
<dbReference type="GO" id="GO:0005829">
    <property type="term" value="C:cytosol"/>
    <property type="evidence" value="ECO:0007669"/>
    <property type="project" value="TreeGrafter"/>
</dbReference>
<dbReference type="PANTHER" id="PTHR36846:SF1">
    <property type="entry name" value="PROTEIN VIAA"/>
    <property type="match status" value="1"/>
</dbReference>
<protein>
    <submittedName>
        <fullName evidence="1">VWA domain-containing protein</fullName>
    </submittedName>
</protein>
<dbReference type="EMBL" id="WMZR01000010">
    <property type="protein sequence ID" value="MTS51715.1"/>
    <property type="molecule type" value="Genomic_DNA"/>
</dbReference>
<organism evidence="1 2">
    <name type="scientific">Ruthenibacterium lactatiformans</name>
    <dbReference type="NCBI Taxonomy" id="1550024"/>
    <lineage>
        <taxon>Bacteria</taxon>
        <taxon>Bacillati</taxon>
        <taxon>Bacillota</taxon>
        <taxon>Clostridia</taxon>
        <taxon>Eubacteriales</taxon>
        <taxon>Oscillospiraceae</taxon>
        <taxon>Ruthenibacterium</taxon>
    </lineage>
</organism>
<evidence type="ECO:0000313" key="2">
    <source>
        <dbReference type="Proteomes" id="UP000449193"/>
    </source>
</evidence>
<sequence length="525" mass="59677">MYRPIVFINMPAFMKAYQEIQKRKEISAVSNRLFQSLKLEDQIYDAAARKVPHLKEILKCKPRGLPIFQDIVRDLFQCFYSLKPIRRPEHELSIAARSISAPLFAQFEKDADYTRLQSRCRGRSFLAAEGAAEFAEKLLQHPQDLVPKHGSQKDMAQVLEQQEQIFQKMLKTLDYKKALYDKESTDERFRSLSNQMNRMLHKAKQLEDLHRILNDSISAASHSRAQTVQQAAEAAEQHTQGLKTLLDAWDTELRSEQFGEIDMEILNRAQSSDLLARIARYLGPCRELMHEQRNNGYTYRRGEKCGITRGAQIQQALSSELAYLAHPVTAPLFLHKMSRRQIRQYQRRERISLGAGDVIVCVDESGSTESDDKDAWAKAVAYALVDKVGSQGRRASVIHFSSASEVSEDLFIPGQYTPEDVMNSARHFYRGGTDYEAPLRKAVSTLDSGVLSKADIVFITDGQCRVSSDFQDWLCAKLAEHRASITGILLDSGNSFEFSLKGFCKKIYRTSELAPSEILSELVFT</sequence>
<dbReference type="AlphaFoldDB" id="A0A6I3QBF6"/>
<proteinExistence type="predicted"/>
<dbReference type="RefSeq" id="WP_155201285.1">
    <property type="nucleotide sequence ID" value="NZ_WMZL01000008.1"/>
</dbReference>
<dbReference type="Gene3D" id="3.40.50.410">
    <property type="entry name" value="von Willebrand factor, type A domain"/>
    <property type="match status" value="1"/>
</dbReference>
<name>A0A6I3QBF6_9FIRM</name>
<accession>A0A6I3QBF6</accession>
<dbReference type="SUPFAM" id="SSF53300">
    <property type="entry name" value="vWA-like"/>
    <property type="match status" value="1"/>
</dbReference>
<comment type="caution">
    <text evidence="1">The sequence shown here is derived from an EMBL/GenBank/DDBJ whole genome shotgun (WGS) entry which is preliminary data.</text>
</comment>
<reference evidence="1 2" key="1">
    <citation type="journal article" date="2019" name="Nat. Med.">
        <title>A library of human gut bacterial isolates paired with longitudinal multiomics data enables mechanistic microbiome research.</title>
        <authorList>
            <person name="Poyet M."/>
            <person name="Groussin M."/>
            <person name="Gibbons S.M."/>
            <person name="Avila-Pacheco J."/>
            <person name="Jiang X."/>
            <person name="Kearney S.M."/>
            <person name="Perrotta A.R."/>
            <person name="Berdy B."/>
            <person name="Zhao S."/>
            <person name="Lieberman T.D."/>
            <person name="Swanson P.K."/>
            <person name="Smith M."/>
            <person name="Roesemann S."/>
            <person name="Alexander J.E."/>
            <person name="Rich S.A."/>
            <person name="Livny J."/>
            <person name="Vlamakis H."/>
            <person name="Clish C."/>
            <person name="Bullock K."/>
            <person name="Deik A."/>
            <person name="Scott J."/>
            <person name="Pierce K.A."/>
            <person name="Xavier R.J."/>
            <person name="Alm E.J."/>
        </authorList>
    </citation>
    <scope>NUCLEOTIDE SEQUENCE [LARGE SCALE GENOMIC DNA]</scope>
    <source>
        <strain evidence="1 2">BIOML-A7</strain>
    </source>
</reference>
<dbReference type="Proteomes" id="UP000449193">
    <property type="component" value="Unassembled WGS sequence"/>
</dbReference>
<gene>
    <name evidence="1" type="ORF">GMD52_09200</name>
</gene>
<dbReference type="InterPro" id="IPR036465">
    <property type="entry name" value="vWFA_dom_sf"/>
</dbReference>
<dbReference type="PANTHER" id="PTHR36846">
    <property type="entry name" value="PROTEIN VIAA"/>
    <property type="match status" value="1"/>
</dbReference>